<reference evidence="3" key="1">
    <citation type="submission" date="2022-09" db="EMBL/GenBank/DDBJ databases">
        <authorList>
            <person name="Li D."/>
            <person name="Cheng J."/>
            <person name="Li Y."/>
        </authorList>
    </citation>
    <scope>NUCLEOTIDE SEQUENCE</scope>
    <source>
        <strain evidence="3">DL</strain>
    </source>
</reference>
<dbReference type="EMBL" id="CP106856">
    <property type="protein sequence ID" value="UYB37127.1"/>
    <property type="molecule type" value="Genomic_DNA"/>
</dbReference>
<feature type="compositionally biased region" description="Polar residues" evidence="1">
    <location>
        <begin position="195"/>
        <end position="206"/>
    </location>
</feature>
<feature type="transmembrane region" description="Helical" evidence="2">
    <location>
        <begin position="51"/>
        <end position="71"/>
    </location>
</feature>
<feature type="transmembrane region" description="Helical" evidence="2">
    <location>
        <begin position="20"/>
        <end position="39"/>
    </location>
</feature>
<keyword evidence="2" id="KW-0812">Transmembrane</keyword>
<keyword evidence="4" id="KW-1185">Reference proteome</keyword>
<evidence type="ECO:0000256" key="1">
    <source>
        <dbReference type="SAM" id="MobiDB-lite"/>
    </source>
</evidence>
<keyword evidence="2" id="KW-0472">Membrane</keyword>
<gene>
    <name evidence="3" type="ORF">N9A08_05565</name>
</gene>
<keyword evidence="2" id="KW-1133">Transmembrane helix</keyword>
<feature type="compositionally biased region" description="Low complexity" evidence="1">
    <location>
        <begin position="173"/>
        <end position="186"/>
    </location>
</feature>
<feature type="compositionally biased region" description="Low complexity" evidence="1">
    <location>
        <begin position="248"/>
        <end position="262"/>
    </location>
</feature>
<feature type="compositionally biased region" description="Basic residues" evidence="1">
    <location>
        <begin position="214"/>
        <end position="223"/>
    </location>
</feature>
<sequence length="287" mass="28609">MPPQLAGVQQRPFYVKARSVITVVSLVWLVLAVAGYGSFSGGTTSLALSLAMMYGTGVAILVVVSAAYRLLKRSAVRRVEHAPEDAAAAAFIDATRFAAEEIRAALTPARPGTRPAVSPWAADTAQVAAAVPVLREPGAEGAFARELLGRRHGAGGASAVAVPAVAAHADPAPAAAAPHLPAKAAGTPDAPAPEATTQAAKNTSAGKSVVNKRASSKKKKGSKPRPVQANSQGGKQASAQAGGKGSGKKTAAPAAKKAASSGKGPGSETAHQACRGPAAAQDMKRAA</sequence>
<evidence type="ECO:0000256" key="2">
    <source>
        <dbReference type="SAM" id="Phobius"/>
    </source>
</evidence>
<proteinExistence type="predicted"/>
<evidence type="ECO:0000313" key="3">
    <source>
        <dbReference type="EMBL" id="UYB37127.1"/>
    </source>
</evidence>
<organism evidence="3 4">
    <name type="scientific">Arthrobacter koreensis</name>
    <dbReference type="NCBI Taxonomy" id="199136"/>
    <lineage>
        <taxon>Bacteria</taxon>
        <taxon>Bacillati</taxon>
        <taxon>Actinomycetota</taxon>
        <taxon>Actinomycetes</taxon>
        <taxon>Micrococcales</taxon>
        <taxon>Micrococcaceae</taxon>
        <taxon>Arthrobacter</taxon>
    </lineage>
</organism>
<protein>
    <submittedName>
        <fullName evidence="3">Uncharacterized protein</fullName>
    </submittedName>
</protein>
<dbReference type="RefSeq" id="WP_263128667.1">
    <property type="nucleotide sequence ID" value="NZ_CP106856.1"/>
</dbReference>
<accession>A0ABY6FWI0</accession>
<feature type="region of interest" description="Disordered" evidence="1">
    <location>
        <begin position="173"/>
        <end position="287"/>
    </location>
</feature>
<evidence type="ECO:0000313" key="4">
    <source>
        <dbReference type="Proteomes" id="UP001063368"/>
    </source>
</evidence>
<feature type="compositionally biased region" description="Low complexity" evidence="1">
    <location>
        <begin position="231"/>
        <end position="241"/>
    </location>
</feature>
<dbReference type="Proteomes" id="UP001063368">
    <property type="component" value="Chromosome"/>
</dbReference>
<name>A0ABY6FWI0_9MICC</name>